<sequence>MAEEPPNHTSISAEHSSSSSPSPSPSPSQKSCEDSAMKVQQIPSGYGSSLDVSTNHTYPTAYQPLPSGFYCLQQNQELNFGPGLYAVSVNPFMDHVTGFHPHKLIPLTYTVPTERSPSENRSGSAEQGDVGQQQQQQQPELHHQLVVRRFRIAFQRDLLLILKLAAVIFLFNQDGSKQRLFVLVVFASLIYLYQTGALAPLIRWLSQGMRRGVAPRQRPRPAARAEVAALAERQGNENGGAEVVGGNGRENENEARGNEAGADPGVAEEGNRFWLIVKEIQMIVFGFITSLLPGFHNID</sequence>
<dbReference type="EMBL" id="NQVE01000129">
    <property type="protein sequence ID" value="RAL45736.1"/>
    <property type="molecule type" value="Genomic_DNA"/>
</dbReference>
<keyword evidence="4" id="KW-1185">Reference proteome</keyword>
<evidence type="ECO:0000256" key="1">
    <source>
        <dbReference type="SAM" id="MobiDB-lite"/>
    </source>
</evidence>
<accession>A0A328DJV6</accession>
<keyword evidence="2" id="KW-0472">Membrane</keyword>
<feature type="region of interest" description="Disordered" evidence="1">
    <location>
        <begin position="237"/>
        <end position="264"/>
    </location>
</feature>
<feature type="transmembrane region" description="Helical" evidence="2">
    <location>
        <begin position="158"/>
        <end position="174"/>
    </location>
</feature>
<evidence type="ECO:0000313" key="3">
    <source>
        <dbReference type="EMBL" id="RAL45736.1"/>
    </source>
</evidence>
<feature type="compositionally biased region" description="Polar residues" evidence="1">
    <location>
        <begin position="112"/>
        <end position="125"/>
    </location>
</feature>
<feature type="transmembrane region" description="Helical" evidence="2">
    <location>
        <begin position="180"/>
        <end position="202"/>
    </location>
</feature>
<organism evidence="3 4">
    <name type="scientific">Cuscuta australis</name>
    <dbReference type="NCBI Taxonomy" id="267555"/>
    <lineage>
        <taxon>Eukaryota</taxon>
        <taxon>Viridiplantae</taxon>
        <taxon>Streptophyta</taxon>
        <taxon>Embryophyta</taxon>
        <taxon>Tracheophyta</taxon>
        <taxon>Spermatophyta</taxon>
        <taxon>Magnoliopsida</taxon>
        <taxon>eudicotyledons</taxon>
        <taxon>Gunneridae</taxon>
        <taxon>Pentapetalae</taxon>
        <taxon>asterids</taxon>
        <taxon>lamiids</taxon>
        <taxon>Solanales</taxon>
        <taxon>Convolvulaceae</taxon>
        <taxon>Cuscuteae</taxon>
        <taxon>Cuscuta</taxon>
        <taxon>Cuscuta subgen. Grammica</taxon>
        <taxon>Cuscuta sect. Cleistogrammica</taxon>
    </lineage>
</organism>
<evidence type="ECO:0000313" key="4">
    <source>
        <dbReference type="Proteomes" id="UP000249390"/>
    </source>
</evidence>
<gene>
    <name evidence="3" type="ORF">DM860_009600</name>
</gene>
<feature type="region of interest" description="Disordered" evidence="1">
    <location>
        <begin position="112"/>
        <end position="137"/>
    </location>
</feature>
<proteinExistence type="predicted"/>
<protein>
    <submittedName>
        <fullName evidence="3">Uncharacterized protein</fullName>
    </submittedName>
</protein>
<feature type="region of interest" description="Disordered" evidence="1">
    <location>
        <begin position="1"/>
        <end position="38"/>
    </location>
</feature>
<dbReference type="Proteomes" id="UP000249390">
    <property type="component" value="Unassembled WGS sequence"/>
</dbReference>
<name>A0A328DJV6_9ASTE</name>
<reference evidence="3 4" key="1">
    <citation type="submission" date="2018-06" db="EMBL/GenBank/DDBJ databases">
        <title>The Genome of Cuscuta australis (Dodder) Provides Insight into the Evolution of Plant Parasitism.</title>
        <authorList>
            <person name="Liu H."/>
        </authorList>
    </citation>
    <scope>NUCLEOTIDE SEQUENCE [LARGE SCALE GENOMIC DNA]</scope>
    <source>
        <strain evidence="4">cv. Yunnan</strain>
        <tissue evidence="3">Vines</tissue>
    </source>
</reference>
<dbReference type="PANTHER" id="PTHR36787">
    <property type="entry name" value="TRANSMEMBRANE PROTEIN"/>
    <property type="match status" value="1"/>
</dbReference>
<evidence type="ECO:0000256" key="2">
    <source>
        <dbReference type="SAM" id="Phobius"/>
    </source>
</evidence>
<keyword evidence="2" id="KW-1133">Transmembrane helix</keyword>
<keyword evidence="2" id="KW-0812">Transmembrane</keyword>
<comment type="caution">
    <text evidence="3">The sequence shown here is derived from an EMBL/GenBank/DDBJ whole genome shotgun (WGS) entry which is preliminary data.</text>
</comment>
<dbReference type="AlphaFoldDB" id="A0A328DJV6"/>